<evidence type="ECO:0000259" key="2">
    <source>
        <dbReference type="SMART" id="SM00355"/>
    </source>
</evidence>
<feature type="domain" description="C2H2-type" evidence="2">
    <location>
        <begin position="97"/>
        <end position="122"/>
    </location>
</feature>
<dbReference type="SMART" id="SM00355">
    <property type="entry name" value="ZnF_C2H2"/>
    <property type="match status" value="2"/>
</dbReference>
<evidence type="ECO:0000313" key="3">
    <source>
        <dbReference type="Proteomes" id="UP000035642"/>
    </source>
</evidence>
<feature type="domain" description="C2H2-type" evidence="2">
    <location>
        <begin position="62"/>
        <end position="90"/>
    </location>
</feature>
<proteinExistence type="predicted"/>
<keyword evidence="3" id="KW-1185">Reference proteome</keyword>
<dbReference type="PANTHER" id="PTHR33936">
    <property type="entry name" value="PROTEIN CBG17840"/>
    <property type="match status" value="1"/>
</dbReference>
<keyword evidence="1" id="KW-0812">Transmembrane</keyword>
<organism evidence="3 4">
    <name type="scientific">Angiostrongylus cantonensis</name>
    <name type="common">Rat lungworm</name>
    <dbReference type="NCBI Taxonomy" id="6313"/>
    <lineage>
        <taxon>Eukaryota</taxon>
        <taxon>Metazoa</taxon>
        <taxon>Ecdysozoa</taxon>
        <taxon>Nematoda</taxon>
        <taxon>Chromadorea</taxon>
        <taxon>Rhabditida</taxon>
        <taxon>Rhabditina</taxon>
        <taxon>Rhabditomorpha</taxon>
        <taxon>Strongyloidea</taxon>
        <taxon>Metastrongylidae</taxon>
        <taxon>Angiostrongylus</taxon>
    </lineage>
</organism>
<dbReference type="AlphaFoldDB" id="A0A0K0DGS1"/>
<dbReference type="InterPro" id="IPR013087">
    <property type="entry name" value="Znf_C2H2_type"/>
</dbReference>
<reference evidence="3" key="1">
    <citation type="submission" date="2012-09" db="EMBL/GenBank/DDBJ databases">
        <authorList>
            <person name="Martin A.A."/>
        </authorList>
    </citation>
    <scope>NUCLEOTIDE SEQUENCE</scope>
</reference>
<sequence length="535" mass="61882">LIEVIGADELLTEAVEEVSGLVDDKQYSYEYDILHLMCVARVEKSLTILQLYQPLETSHGTFVCRICLELGETVEFENKTSYTHHRYKVHGSYNNNHICPVPHCREIYASMTVLRKHLCIDHKMPIEMHFRTFANVGEFERFRHLVETLCNCRFMMHTKQPHNRRQIMHCSKSEHKTILQSRRHKLPQVRMMKEGAWCPAQISFRTDPKTGRVDAFYQLFHYGHAKEYRNHNSEDYMENPMVFPEPPKHYADRPLQYVKIDLVAADSCVYLSTVYSLILIITDIKTGFIFSKPIPDTGVRPLLIRIVTDIFLQFGVPGIFIHYYYSFFLRSLYDQAALELQSKNRWVEMVQFTAMVLNQSGSRSPFKFLFFFQLRNFESTASRGNALPYLYGSIGETDWENSPRFPYRVYFSKNKHPWPSEENIWASPYDVLPTTHDLLVISPEVTSNLLCCCGGGDYGVSCSLFRSYLCANGMAKACCLSSGKPCGYHEECCDGDDSYNVGSNTSSVRFAFLARSPFVYVRYVLVTIFILLLPL</sequence>
<dbReference type="WBParaSite" id="ACAC_0001031301-mRNA-1">
    <property type="protein sequence ID" value="ACAC_0001031301-mRNA-1"/>
    <property type="gene ID" value="ACAC_0001031301"/>
</dbReference>
<feature type="transmembrane region" description="Helical" evidence="1">
    <location>
        <begin position="512"/>
        <end position="533"/>
    </location>
</feature>
<feature type="transmembrane region" description="Helical" evidence="1">
    <location>
        <begin position="302"/>
        <end position="325"/>
    </location>
</feature>
<dbReference type="InterPro" id="IPR052797">
    <property type="entry name" value="RegFact_GeneExpr_CellDeath"/>
</dbReference>
<accession>A0A0K0DGS1</accession>
<protein>
    <submittedName>
        <fullName evidence="4">C2H2-type domain-containing protein</fullName>
    </submittedName>
</protein>
<name>A0A0K0DGS1_ANGCA</name>
<evidence type="ECO:0000256" key="1">
    <source>
        <dbReference type="SAM" id="Phobius"/>
    </source>
</evidence>
<evidence type="ECO:0000313" key="4">
    <source>
        <dbReference type="WBParaSite" id="ACAC_0001031301-mRNA-1"/>
    </source>
</evidence>
<dbReference type="Proteomes" id="UP000035642">
    <property type="component" value="Unassembled WGS sequence"/>
</dbReference>
<dbReference type="PANTHER" id="PTHR33936:SF9">
    <property type="entry name" value="C2H2-TYPE DOMAIN-CONTAINING PROTEIN"/>
    <property type="match status" value="1"/>
</dbReference>
<keyword evidence="1" id="KW-0472">Membrane</keyword>
<dbReference type="STRING" id="6313.A0A0K0DGS1"/>
<reference evidence="4" key="2">
    <citation type="submission" date="2017-02" db="UniProtKB">
        <authorList>
            <consortium name="WormBaseParasite"/>
        </authorList>
    </citation>
    <scope>IDENTIFICATION</scope>
</reference>
<keyword evidence="1" id="KW-1133">Transmembrane helix</keyword>